<organism evidence="1 2">
    <name type="scientific">Sulfitobacter indolifex HEL-45</name>
    <dbReference type="NCBI Taxonomy" id="391624"/>
    <lineage>
        <taxon>Bacteria</taxon>
        <taxon>Pseudomonadati</taxon>
        <taxon>Pseudomonadota</taxon>
        <taxon>Alphaproteobacteria</taxon>
        <taxon>Rhodobacterales</taxon>
        <taxon>Roseobacteraceae</taxon>
        <taxon>Sulfitobacter</taxon>
    </lineage>
</organism>
<accession>A0ABM9X6V1</accession>
<evidence type="ECO:0000313" key="2">
    <source>
        <dbReference type="Proteomes" id="UP000003257"/>
    </source>
</evidence>
<gene>
    <name evidence="1" type="ORF">OIHEL45_10768</name>
</gene>
<reference evidence="1 2" key="1">
    <citation type="submission" date="2007-11" db="EMBL/GenBank/DDBJ databases">
        <authorList>
            <person name="Wagner-Dobler I."/>
            <person name="Ferriera S."/>
            <person name="Johnson J."/>
            <person name="Kravitz S."/>
            <person name="Beeson K."/>
            <person name="Sutton G."/>
            <person name="Rogers Y.-H."/>
            <person name="Friedman R."/>
            <person name="Frazier M."/>
            <person name="Venter J.C."/>
        </authorList>
    </citation>
    <scope>NUCLEOTIDE SEQUENCE [LARGE SCALE GENOMIC DNA]</scope>
    <source>
        <strain evidence="1 2">HEL-45</strain>
    </source>
</reference>
<keyword evidence="2" id="KW-1185">Reference proteome</keyword>
<dbReference type="EMBL" id="ABID01000002">
    <property type="protein sequence ID" value="EDQ05219.1"/>
    <property type="molecule type" value="Genomic_DNA"/>
</dbReference>
<evidence type="ECO:0008006" key="3">
    <source>
        <dbReference type="Google" id="ProtNLM"/>
    </source>
</evidence>
<evidence type="ECO:0000313" key="1">
    <source>
        <dbReference type="EMBL" id="EDQ05219.1"/>
    </source>
</evidence>
<sequence length="127" mass="13816">MIHMPAPRPLSIAALLLGVTLFAGCAQFPELDRTITPELEAAPYPNILPIDPLLAQATAGRIDPVQTEAELSGRAAQLEARAGRVSSNRIDTTTAARVARLRARAERLRQQRLTSDERERLAQTPAL</sequence>
<proteinExistence type="predicted"/>
<comment type="caution">
    <text evidence="1">The sequence shown here is derived from an EMBL/GenBank/DDBJ whole genome shotgun (WGS) entry which is preliminary data.</text>
</comment>
<name>A0ABM9X6V1_9RHOB</name>
<dbReference type="Proteomes" id="UP000003257">
    <property type="component" value="Unassembled WGS sequence"/>
</dbReference>
<protein>
    <recommendedName>
        <fullName evidence="3">Lipoprotein</fullName>
    </recommendedName>
</protein>